<gene>
    <name evidence="5" type="ORF">THAOC_34737</name>
</gene>
<dbReference type="Pfam" id="PF16861">
    <property type="entry name" value="Carbam_trans_C"/>
    <property type="match status" value="1"/>
</dbReference>
<dbReference type="InterPro" id="IPR003696">
    <property type="entry name" value="Carbtransf_dom"/>
</dbReference>
<reference evidence="5 6" key="1">
    <citation type="journal article" date="2012" name="Genome Biol.">
        <title>Genome and low-iron response of an oceanic diatom adapted to chronic iron limitation.</title>
        <authorList>
            <person name="Lommer M."/>
            <person name="Specht M."/>
            <person name="Roy A.S."/>
            <person name="Kraemer L."/>
            <person name="Andreson R."/>
            <person name="Gutowska M.A."/>
            <person name="Wolf J."/>
            <person name="Bergner S.V."/>
            <person name="Schilhabel M.B."/>
            <person name="Klostermeier U.C."/>
            <person name="Beiko R.G."/>
            <person name="Rosenstiel P."/>
            <person name="Hippler M."/>
            <person name="Laroche J."/>
        </authorList>
    </citation>
    <scope>NUCLEOTIDE SEQUENCE [LARGE SCALE GENOMIC DNA]</scope>
    <source>
        <strain evidence="5 6">CCMP1005</strain>
    </source>
</reference>
<evidence type="ECO:0008006" key="7">
    <source>
        <dbReference type="Google" id="ProtNLM"/>
    </source>
</evidence>
<evidence type="ECO:0000259" key="4">
    <source>
        <dbReference type="Pfam" id="PF16861"/>
    </source>
</evidence>
<evidence type="ECO:0000259" key="3">
    <source>
        <dbReference type="Pfam" id="PF02543"/>
    </source>
</evidence>
<evidence type="ECO:0000256" key="2">
    <source>
        <dbReference type="SAM" id="MobiDB-lite"/>
    </source>
</evidence>
<keyword evidence="6" id="KW-1185">Reference proteome</keyword>
<dbReference type="GO" id="GO:0003824">
    <property type="term" value="F:catalytic activity"/>
    <property type="evidence" value="ECO:0007669"/>
    <property type="project" value="InterPro"/>
</dbReference>
<evidence type="ECO:0000313" key="6">
    <source>
        <dbReference type="Proteomes" id="UP000266841"/>
    </source>
</evidence>
<dbReference type="Pfam" id="PF02543">
    <property type="entry name" value="Carbam_trans_N"/>
    <property type="match status" value="2"/>
</dbReference>
<evidence type="ECO:0000313" key="5">
    <source>
        <dbReference type="EMBL" id="EJK46590.1"/>
    </source>
</evidence>
<dbReference type="PANTHER" id="PTHR34847:SF1">
    <property type="entry name" value="NODULATION PROTEIN U"/>
    <property type="match status" value="1"/>
</dbReference>
<dbReference type="InterPro" id="IPR051338">
    <property type="entry name" value="NodU/CmcH_Carbamoyltrnsfr"/>
</dbReference>
<dbReference type="Gene3D" id="3.30.420.40">
    <property type="match status" value="1"/>
</dbReference>
<dbReference type="Proteomes" id="UP000266841">
    <property type="component" value="Unassembled WGS sequence"/>
</dbReference>
<dbReference type="Gene3D" id="3.90.870.20">
    <property type="entry name" value="Carbamoyltransferase, C-terminal domain"/>
    <property type="match status" value="1"/>
</dbReference>
<dbReference type="InterPro" id="IPR031730">
    <property type="entry name" value="Carbam_trans_C"/>
</dbReference>
<feature type="domain" description="Carbamoyltransferase" evidence="3">
    <location>
        <begin position="459"/>
        <end position="528"/>
    </location>
</feature>
<dbReference type="CDD" id="cd24033">
    <property type="entry name" value="ASKHA_NBD_NodU_CmcH-like_N"/>
    <property type="match status" value="1"/>
</dbReference>
<evidence type="ECO:0000256" key="1">
    <source>
        <dbReference type="ARBA" id="ARBA00006129"/>
    </source>
</evidence>
<dbReference type="PANTHER" id="PTHR34847">
    <property type="entry name" value="NODULATION PROTEIN U"/>
    <property type="match status" value="1"/>
</dbReference>
<dbReference type="AlphaFoldDB" id="K0R2Z5"/>
<feature type="domain" description="Carbamoyltransferase" evidence="3">
    <location>
        <begin position="102"/>
        <end position="362"/>
    </location>
</feature>
<dbReference type="OMA" id="NHGFENM"/>
<comment type="similarity">
    <text evidence="1">Belongs to the NodU/CmcH family.</text>
</comment>
<feature type="domain" description="Carbamoyltransferase C-terminal" evidence="4">
    <location>
        <begin position="595"/>
        <end position="774"/>
    </location>
</feature>
<dbReference type="OrthoDB" id="414294at2759"/>
<accession>K0R2Z5</accession>
<name>K0R2Z5_THAOC</name>
<feature type="region of interest" description="Disordered" evidence="2">
    <location>
        <begin position="18"/>
        <end position="44"/>
    </location>
</feature>
<organism evidence="5 6">
    <name type="scientific">Thalassiosira oceanica</name>
    <name type="common">Marine diatom</name>
    <dbReference type="NCBI Taxonomy" id="159749"/>
    <lineage>
        <taxon>Eukaryota</taxon>
        <taxon>Sar</taxon>
        <taxon>Stramenopiles</taxon>
        <taxon>Ochrophyta</taxon>
        <taxon>Bacillariophyta</taxon>
        <taxon>Coscinodiscophyceae</taxon>
        <taxon>Thalassiosirophycidae</taxon>
        <taxon>Thalassiosirales</taxon>
        <taxon>Thalassiosiraceae</taxon>
        <taxon>Thalassiosira</taxon>
    </lineage>
</organism>
<dbReference type="eggNOG" id="ENOG502RKTV">
    <property type="taxonomic scope" value="Eukaryota"/>
</dbReference>
<protein>
    <recommendedName>
        <fullName evidence="7">Carbamoyltransferase</fullName>
    </recommendedName>
</protein>
<comment type="caution">
    <text evidence="5">The sequence shown here is derived from an EMBL/GenBank/DDBJ whole genome shotgun (WGS) entry which is preliminary data.</text>
</comment>
<dbReference type="InterPro" id="IPR038152">
    <property type="entry name" value="Carbam_trans_C_sf"/>
</dbReference>
<proteinExistence type="inferred from homology"/>
<dbReference type="EMBL" id="AGNL01047651">
    <property type="protein sequence ID" value="EJK46590.1"/>
    <property type="molecule type" value="Genomic_DNA"/>
</dbReference>
<sequence length="926" mass="103012">MLAPILLLEAVRGAHTFGQHGSLRTRRQGPHQRSDRRSTGHHFPLHLTSSLSRRTTRSRLTSTPFDLDLYEIYDGDGNDDGSTEDASEQSYPLSAPSDTRLVLGLNKYSHDTTLCAASLNTGEVLFACSKERLTRKKHDGGNTAGLVETCLDQLGLDVDCIERVVMNNHHHRILPFVESNVDHMEWEEGLGINAGNEDGYSDEYNLLSGVENKIELSHHLAHAYSAASQSPFDSGLIVVMDGMGETYRTMKRAAQGKDTTYFGDLNLCEGMEVQFVPDDIDSRARESYFDWREAESVYTFSKSEKDLNIKPVFKRFQEEKTPPTLYNHGFENMDSLGAVYSRASSHIFGDWNACGKVMGLAPWKEHSWDNANMVPPTIDDPILSGSLYEDDGLRIDRSTMVGQPLFNRIDPDMFDSDGNMFRTKRYDFDDDEYIPPPAREGEQVATKQIPTKVALDAISLASRVQSDLETVAMDFVRHFKEETGESNLCLAGGVALNSVLNGRLSRELDFEKTFIPPYPGDDGVAVGCCAYGLYGELSSSYGDDEQSKLWSRPLSPYQGPLYTEQDIEEAIEWAAPWLDVEVVEDETARNDAIVEELVSGGVVSIYDGRSEMGPRALGHRSILADPRKKGLVRFINEFVKKRESFRPFAPSCLAEEAGDWFDLGQYASEVGFNVSPYMSITAQVREGKRDLIPAVTHVDGSSRLQTVTPEAEPAYHRLISAFFKATGVPMVLNTSFNTLKSEPITETPRNAIRTFLSSMGSIEMLILGNRVIKRKGADVRVLLGEERIGGKMTPPSNPKRAGVAHYKSTFSAAIEGDSHDGDYETKTAVQMPDRPVHDERDGGWFELTDDLEGQLLGLCDGTVSVSDIVTGITAMTEEDEQDFSQQKWQETWIEEGQNNSHRDVAIHKLTMKKGSQNQLELPSSSS</sequence>